<protein>
    <submittedName>
        <fullName evidence="3">Zinc-type alcohol dehydrogenase-like protein</fullName>
    </submittedName>
</protein>
<accession>A0A2P8A692</accession>
<gene>
    <name evidence="3" type="ORF">B9Z65_4855</name>
</gene>
<evidence type="ECO:0000313" key="3">
    <source>
        <dbReference type="EMBL" id="PSK55977.1"/>
    </source>
</evidence>
<organism evidence="3 4">
    <name type="scientific">Elsinoe australis</name>
    <dbReference type="NCBI Taxonomy" id="40998"/>
    <lineage>
        <taxon>Eukaryota</taxon>
        <taxon>Fungi</taxon>
        <taxon>Dikarya</taxon>
        <taxon>Ascomycota</taxon>
        <taxon>Pezizomycotina</taxon>
        <taxon>Dothideomycetes</taxon>
        <taxon>Dothideomycetidae</taxon>
        <taxon>Myriangiales</taxon>
        <taxon>Elsinoaceae</taxon>
        <taxon>Elsinoe</taxon>
    </lineage>
</organism>
<feature type="chain" id="PRO_5015150190" evidence="2">
    <location>
        <begin position="20"/>
        <end position="196"/>
    </location>
</feature>
<sequence>MQITKSLLLPASLLHLSTCQPSPLSPSTVSDPTSSSSFASSSRPQTLHKRSRGASGWSRAVPVPLEYGTQDPDSLLVFYDTKLTPTTSGRARLTFDMEDGRDNLRPPAYRRFAQDVTMPRREGDLLFRGPMGSGGGDPRYTLVLESGAGMQDVRIAVTRAGAGRRQLTSVVDVPIEALLAGKEEMDFPYQTVFGGR</sequence>
<name>A0A2P8A692_9PEZI</name>
<evidence type="ECO:0000313" key="4">
    <source>
        <dbReference type="Proteomes" id="UP000243723"/>
    </source>
</evidence>
<dbReference type="Proteomes" id="UP000243723">
    <property type="component" value="Unassembled WGS sequence"/>
</dbReference>
<dbReference type="EMBL" id="NHZQ01000066">
    <property type="protein sequence ID" value="PSK55977.1"/>
    <property type="molecule type" value="Genomic_DNA"/>
</dbReference>
<keyword evidence="2" id="KW-0732">Signal</keyword>
<keyword evidence="4" id="KW-1185">Reference proteome</keyword>
<evidence type="ECO:0000256" key="1">
    <source>
        <dbReference type="SAM" id="MobiDB-lite"/>
    </source>
</evidence>
<reference evidence="3 4" key="1">
    <citation type="submission" date="2017-05" db="EMBL/GenBank/DDBJ databases">
        <title>Draft genome sequence of Elsinoe australis.</title>
        <authorList>
            <person name="Cheng Q."/>
        </authorList>
    </citation>
    <scope>NUCLEOTIDE SEQUENCE [LARGE SCALE GENOMIC DNA]</scope>
    <source>
        <strain evidence="3 4">NL1</strain>
    </source>
</reference>
<feature type="compositionally biased region" description="Low complexity" evidence="1">
    <location>
        <begin position="20"/>
        <end position="45"/>
    </location>
</feature>
<feature type="region of interest" description="Disordered" evidence="1">
    <location>
        <begin position="20"/>
        <end position="55"/>
    </location>
</feature>
<evidence type="ECO:0000256" key="2">
    <source>
        <dbReference type="SAM" id="SignalP"/>
    </source>
</evidence>
<proteinExistence type="predicted"/>
<feature type="signal peptide" evidence="2">
    <location>
        <begin position="1"/>
        <end position="19"/>
    </location>
</feature>
<dbReference type="AlphaFoldDB" id="A0A2P8A692"/>
<comment type="caution">
    <text evidence="3">The sequence shown here is derived from an EMBL/GenBank/DDBJ whole genome shotgun (WGS) entry which is preliminary data.</text>
</comment>